<dbReference type="AlphaFoldDB" id="A2EAY0"/>
<evidence type="ECO:0000259" key="2">
    <source>
        <dbReference type="Pfam" id="PF11422"/>
    </source>
</evidence>
<dbReference type="Proteomes" id="UP000001542">
    <property type="component" value="Unassembled WGS sequence"/>
</dbReference>
<protein>
    <recommendedName>
        <fullName evidence="5">Initiator binding domain-containing protein</fullName>
    </recommendedName>
</protein>
<dbReference type="Pfam" id="PF11422">
    <property type="entry name" value="IBP39"/>
    <property type="match status" value="1"/>
</dbReference>
<dbReference type="Pfam" id="PF10416">
    <property type="entry name" value="IBD"/>
    <property type="match status" value="1"/>
</dbReference>
<evidence type="ECO:0000259" key="1">
    <source>
        <dbReference type="Pfam" id="PF10416"/>
    </source>
</evidence>
<dbReference type="InterPro" id="IPR036388">
    <property type="entry name" value="WH-like_DNA-bd_sf"/>
</dbReference>
<dbReference type="InterPro" id="IPR036184">
    <property type="entry name" value="IBP39-like_C_sf"/>
</dbReference>
<dbReference type="OrthoDB" id="10433007at2759"/>
<dbReference type="SMR" id="A2EAY0"/>
<reference evidence="3" key="1">
    <citation type="submission" date="2006-10" db="EMBL/GenBank/DDBJ databases">
        <authorList>
            <person name="Amadeo P."/>
            <person name="Zhao Q."/>
            <person name="Wortman J."/>
            <person name="Fraser-Liggett C."/>
            <person name="Carlton J."/>
        </authorList>
    </citation>
    <scope>NUCLEOTIDE SEQUENCE</scope>
    <source>
        <strain evidence="3">G3</strain>
    </source>
</reference>
<dbReference type="InterPro" id="IPR036390">
    <property type="entry name" value="WH_DNA-bd_sf"/>
</dbReference>
<name>A2EAY0_TRIV3</name>
<evidence type="ECO:0008006" key="5">
    <source>
        <dbReference type="Google" id="ProtNLM"/>
    </source>
</evidence>
<dbReference type="KEGG" id="tva:4768158"/>
<proteinExistence type="predicted"/>
<organism evidence="3 4">
    <name type="scientific">Trichomonas vaginalis (strain ATCC PRA-98 / G3)</name>
    <dbReference type="NCBI Taxonomy" id="412133"/>
    <lineage>
        <taxon>Eukaryota</taxon>
        <taxon>Metamonada</taxon>
        <taxon>Parabasalia</taxon>
        <taxon>Trichomonadida</taxon>
        <taxon>Trichomonadidae</taxon>
        <taxon>Trichomonas</taxon>
    </lineage>
</organism>
<feature type="domain" description="Initiator binding" evidence="1">
    <location>
        <begin position="19"/>
        <end position="109"/>
    </location>
</feature>
<dbReference type="SUPFAM" id="SSF103409">
    <property type="entry name" value="39 kda initiator binding protein, IBP39, C-terminal domains"/>
    <property type="match status" value="1"/>
</dbReference>
<accession>A2EAY0</accession>
<dbReference type="VEuPathDB" id="TrichDB:TVAG_118770"/>
<sequence>MTVRNDPPQELRISADEFRTQIPPELLDNQRTKGKAPVSQGFAYRLWHLLKWASNDPMRMNNLGARWTSPNEFALDKSRYAEVIKSQPNTINFKLRSCKFNQSQPRTSTYTFWKCEGFTAQSTENDLIAIDNKRDSSEASPQFTDEALHIPLLETVRIYPPIPENNNRFKNEAIFLWEEIVPNHCIWAYSLTQFIEAATMKFCASYSKSSSGETFTYDAQQTQFSQYLKNYNLDLHDTARKMLTYVLTHKNTYCITIPEFCTFFARFGPDDSVLEKIHQLLCCSKAYNDWFKPVEQTFDLHKPITGCYSNTFANCFIIKRSQGITFHVYNQPFFQGPVGFLFDESDKNFNTWHAVFEMMSCQQIQYQANPADMDISVFNYQNIV</sequence>
<dbReference type="SUPFAM" id="SSF46785">
    <property type="entry name" value="Winged helix' DNA-binding domain"/>
    <property type="match status" value="1"/>
</dbReference>
<dbReference type="InterPro" id="IPR018845">
    <property type="entry name" value="Initiator-bd"/>
</dbReference>
<evidence type="ECO:0000313" key="4">
    <source>
        <dbReference type="Proteomes" id="UP000001542"/>
    </source>
</evidence>
<gene>
    <name evidence="3" type="ORF">TVAG_118770</name>
</gene>
<dbReference type="InterPro" id="IPR024238">
    <property type="entry name" value="IBP39_C"/>
</dbReference>
<feature type="domain" description="Initiator binding protein 39kDa C-terminal" evidence="2">
    <location>
        <begin position="154"/>
        <end position="358"/>
    </location>
</feature>
<keyword evidence="4" id="KW-1185">Reference proteome</keyword>
<evidence type="ECO:0000313" key="3">
    <source>
        <dbReference type="EMBL" id="EAY10225.1"/>
    </source>
</evidence>
<dbReference type="VEuPathDB" id="TrichDB:TVAGG3_0773850"/>
<dbReference type="EMBL" id="DS113342">
    <property type="protein sequence ID" value="EAY10225.1"/>
    <property type="molecule type" value="Genomic_DNA"/>
</dbReference>
<dbReference type="InParanoid" id="A2EAY0"/>
<dbReference type="Gene3D" id="1.10.10.10">
    <property type="entry name" value="Winged helix-like DNA-binding domain superfamily/Winged helix DNA-binding domain"/>
    <property type="match status" value="1"/>
</dbReference>
<reference evidence="3" key="2">
    <citation type="journal article" date="2007" name="Science">
        <title>Draft genome sequence of the sexually transmitted pathogen Trichomonas vaginalis.</title>
        <authorList>
            <person name="Carlton J.M."/>
            <person name="Hirt R.P."/>
            <person name="Silva J.C."/>
            <person name="Delcher A.L."/>
            <person name="Schatz M."/>
            <person name="Zhao Q."/>
            <person name="Wortman J.R."/>
            <person name="Bidwell S.L."/>
            <person name="Alsmark U.C.M."/>
            <person name="Besteiro S."/>
            <person name="Sicheritz-Ponten T."/>
            <person name="Noel C.J."/>
            <person name="Dacks J.B."/>
            <person name="Foster P.G."/>
            <person name="Simillion C."/>
            <person name="Van de Peer Y."/>
            <person name="Miranda-Saavedra D."/>
            <person name="Barton G.J."/>
            <person name="Westrop G.D."/>
            <person name="Mueller S."/>
            <person name="Dessi D."/>
            <person name="Fiori P.L."/>
            <person name="Ren Q."/>
            <person name="Paulsen I."/>
            <person name="Zhang H."/>
            <person name="Bastida-Corcuera F.D."/>
            <person name="Simoes-Barbosa A."/>
            <person name="Brown M.T."/>
            <person name="Hayes R.D."/>
            <person name="Mukherjee M."/>
            <person name="Okumura C.Y."/>
            <person name="Schneider R."/>
            <person name="Smith A.J."/>
            <person name="Vanacova S."/>
            <person name="Villalvazo M."/>
            <person name="Haas B.J."/>
            <person name="Pertea M."/>
            <person name="Feldblyum T.V."/>
            <person name="Utterback T.R."/>
            <person name="Shu C.L."/>
            <person name="Osoegawa K."/>
            <person name="de Jong P.J."/>
            <person name="Hrdy I."/>
            <person name="Horvathova L."/>
            <person name="Zubacova Z."/>
            <person name="Dolezal P."/>
            <person name="Malik S.B."/>
            <person name="Logsdon J.M. Jr."/>
            <person name="Henze K."/>
            <person name="Gupta A."/>
            <person name="Wang C.C."/>
            <person name="Dunne R.L."/>
            <person name="Upcroft J.A."/>
            <person name="Upcroft P."/>
            <person name="White O."/>
            <person name="Salzberg S.L."/>
            <person name="Tang P."/>
            <person name="Chiu C.-H."/>
            <person name="Lee Y.-S."/>
            <person name="Embley T.M."/>
            <person name="Coombs G.H."/>
            <person name="Mottram J.C."/>
            <person name="Tachezy J."/>
            <person name="Fraser-Liggett C.M."/>
            <person name="Johnson P.J."/>
        </authorList>
    </citation>
    <scope>NUCLEOTIDE SEQUENCE [LARGE SCALE GENOMIC DNA]</scope>
    <source>
        <strain evidence="3">G3</strain>
    </source>
</reference>
<dbReference type="RefSeq" id="XP_001322448.1">
    <property type="nucleotide sequence ID" value="XM_001322413.1"/>
</dbReference>